<comment type="similarity">
    <text evidence="1 8">Belongs to the NTAQ1 family.</text>
</comment>
<dbReference type="AlphaFoldDB" id="A0A0C3PEW1"/>
<evidence type="ECO:0000259" key="9">
    <source>
        <dbReference type="Pfam" id="PF09764"/>
    </source>
</evidence>
<comment type="subunit">
    <text evidence="2 8">Monomer.</text>
</comment>
<evidence type="ECO:0000313" key="10">
    <source>
        <dbReference type="EMBL" id="KIO06414.1"/>
    </source>
</evidence>
<dbReference type="Proteomes" id="UP000054217">
    <property type="component" value="Unassembled WGS sequence"/>
</dbReference>
<evidence type="ECO:0000256" key="5">
    <source>
        <dbReference type="ARBA" id="ARBA00022801"/>
    </source>
</evidence>
<reference evidence="10 11" key="1">
    <citation type="submission" date="2014-04" db="EMBL/GenBank/DDBJ databases">
        <authorList>
            <consortium name="DOE Joint Genome Institute"/>
            <person name="Kuo A."/>
            <person name="Kohler A."/>
            <person name="Costa M.D."/>
            <person name="Nagy L.G."/>
            <person name="Floudas D."/>
            <person name="Copeland A."/>
            <person name="Barry K.W."/>
            <person name="Cichocki N."/>
            <person name="Veneault-Fourrey C."/>
            <person name="LaButti K."/>
            <person name="Lindquist E.A."/>
            <person name="Lipzen A."/>
            <person name="Lundell T."/>
            <person name="Morin E."/>
            <person name="Murat C."/>
            <person name="Sun H."/>
            <person name="Tunlid A."/>
            <person name="Henrissat B."/>
            <person name="Grigoriev I.V."/>
            <person name="Hibbett D.S."/>
            <person name="Martin F."/>
            <person name="Nordberg H.P."/>
            <person name="Cantor M.N."/>
            <person name="Hua S.X."/>
        </authorList>
    </citation>
    <scope>NUCLEOTIDE SEQUENCE [LARGE SCALE GENOMIC DNA]</scope>
    <source>
        <strain evidence="10 11">Marx 270</strain>
    </source>
</reference>
<dbReference type="PANTHER" id="PTHR13035">
    <property type="entry name" value="PROTEIN N-TERMINAL GLUTAMINE AMIDOHYDROLASE"/>
    <property type="match status" value="1"/>
</dbReference>
<name>A0A0C3PEW1_PISTI</name>
<sequence length="217" mass="24512">MLPNFEDNVYTSQYCEENIYHLAQRMLAQPDSDSRWDINIIFVSNLSRTVALWNQRISSSRDTAVIWDYHVVLTLRGAFAVNRDDEQETWIYDLDTRLPVPCPWEEYVEQTFPGHADLPGQFQSLFRVVPCKVYLDSFASDRSHMVIFDPSHGPHYVAVPPSYPCICGPLAAAQGVSHNLMSDFVYMGGDVNGFGTVLDFLSFKDWCSGGKSVPSGV</sequence>
<dbReference type="HOGENOM" id="CLU_091083_0_0_1"/>
<gene>
    <name evidence="10" type="ORF">M404DRAFT_999075</name>
</gene>
<reference evidence="11" key="2">
    <citation type="submission" date="2015-01" db="EMBL/GenBank/DDBJ databases">
        <title>Evolutionary Origins and Diversification of the Mycorrhizal Mutualists.</title>
        <authorList>
            <consortium name="DOE Joint Genome Institute"/>
            <consortium name="Mycorrhizal Genomics Consortium"/>
            <person name="Kohler A."/>
            <person name="Kuo A."/>
            <person name="Nagy L.G."/>
            <person name="Floudas D."/>
            <person name="Copeland A."/>
            <person name="Barry K.W."/>
            <person name="Cichocki N."/>
            <person name="Veneault-Fourrey C."/>
            <person name="LaButti K."/>
            <person name="Lindquist E.A."/>
            <person name="Lipzen A."/>
            <person name="Lundell T."/>
            <person name="Morin E."/>
            <person name="Murat C."/>
            <person name="Riley R."/>
            <person name="Ohm R."/>
            <person name="Sun H."/>
            <person name="Tunlid A."/>
            <person name="Henrissat B."/>
            <person name="Grigoriev I.V."/>
            <person name="Hibbett D.S."/>
            <person name="Martin F."/>
        </authorList>
    </citation>
    <scope>NUCLEOTIDE SEQUENCE [LARGE SCALE GENOMIC DNA]</scope>
    <source>
        <strain evidence="11">Marx 270</strain>
    </source>
</reference>
<dbReference type="GO" id="GO:0070773">
    <property type="term" value="F:protein-N-terminal glutamine amidohydrolase activity"/>
    <property type="evidence" value="ECO:0007669"/>
    <property type="project" value="UniProtKB-UniRule"/>
</dbReference>
<dbReference type="GO" id="GO:0005829">
    <property type="term" value="C:cytosol"/>
    <property type="evidence" value="ECO:0007669"/>
    <property type="project" value="TreeGrafter"/>
</dbReference>
<evidence type="ECO:0000256" key="1">
    <source>
        <dbReference type="ARBA" id="ARBA00008985"/>
    </source>
</evidence>
<dbReference type="Gene3D" id="3.10.620.10">
    <property type="entry name" value="Protein N-terminal glutamine amidohydrolase, alpha beta roll"/>
    <property type="match status" value="1"/>
</dbReference>
<keyword evidence="5 8" id="KW-0378">Hydrolase</keyword>
<accession>A0A0C3PEW1</accession>
<dbReference type="InterPro" id="IPR037132">
    <property type="entry name" value="N_Gln_amidohydro_ab_roll_sf"/>
</dbReference>
<comment type="function">
    <text evidence="8">Mediates the side-chain deamidation of N-terminal glutamine residues to glutamate, an important step in N-end rule pathway of protein degradation. Conversion of the resulting N-terminal glutamine to glutamate renders the protein susceptible to arginylation, polyubiquitination and degradation as specified by the N-end rule. Does not act on substrates with internal or C-terminal glutamine and does not act on non-glutamine residues in any position.</text>
</comment>
<keyword evidence="11" id="KW-1185">Reference proteome</keyword>
<feature type="domain" description="Protein N-terminal glutamine amidohydrolase alpha beta roll" evidence="9">
    <location>
        <begin position="10"/>
        <end position="204"/>
    </location>
</feature>
<evidence type="ECO:0000256" key="3">
    <source>
        <dbReference type="ARBA" id="ARBA00012718"/>
    </source>
</evidence>
<dbReference type="InterPro" id="IPR023128">
    <property type="entry name" value="Prot_N_Gln_amidohydro_ab_roll"/>
</dbReference>
<dbReference type="GO" id="GO:0005634">
    <property type="term" value="C:nucleus"/>
    <property type="evidence" value="ECO:0007669"/>
    <property type="project" value="TreeGrafter"/>
</dbReference>
<organism evidence="10 11">
    <name type="scientific">Pisolithus tinctorius Marx 270</name>
    <dbReference type="NCBI Taxonomy" id="870435"/>
    <lineage>
        <taxon>Eukaryota</taxon>
        <taxon>Fungi</taxon>
        <taxon>Dikarya</taxon>
        <taxon>Basidiomycota</taxon>
        <taxon>Agaricomycotina</taxon>
        <taxon>Agaricomycetes</taxon>
        <taxon>Agaricomycetidae</taxon>
        <taxon>Boletales</taxon>
        <taxon>Sclerodermatineae</taxon>
        <taxon>Pisolithaceae</taxon>
        <taxon>Pisolithus</taxon>
    </lineage>
</organism>
<proteinExistence type="inferred from homology"/>
<dbReference type="InParanoid" id="A0A0C3PEW1"/>
<evidence type="ECO:0000256" key="8">
    <source>
        <dbReference type="RuleBase" id="RU367082"/>
    </source>
</evidence>
<dbReference type="OrthoDB" id="191192at2759"/>
<comment type="catalytic activity">
    <reaction evidence="7 8">
        <text>N-terminal L-glutaminyl-[protein] + H2O = N-terminal L-glutamyl-[protein] + NH4(+)</text>
        <dbReference type="Rhea" id="RHEA:50680"/>
        <dbReference type="Rhea" id="RHEA-COMP:12668"/>
        <dbReference type="Rhea" id="RHEA-COMP:12777"/>
        <dbReference type="ChEBI" id="CHEBI:15377"/>
        <dbReference type="ChEBI" id="CHEBI:28938"/>
        <dbReference type="ChEBI" id="CHEBI:64721"/>
        <dbReference type="ChEBI" id="CHEBI:64722"/>
        <dbReference type="EC" id="3.5.1.122"/>
    </reaction>
</comment>
<dbReference type="InterPro" id="IPR039733">
    <property type="entry name" value="NTAQ1"/>
</dbReference>
<evidence type="ECO:0000256" key="2">
    <source>
        <dbReference type="ARBA" id="ARBA00011245"/>
    </source>
</evidence>
<dbReference type="EMBL" id="KN831963">
    <property type="protein sequence ID" value="KIO06414.1"/>
    <property type="molecule type" value="Genomic_DNA"/>
</dbReference>
<evidence type="ECO:0000256" key="4">
    <source>
        <dbReference type="ARBA" id="ARBA00021247"/>
    </source>
</evidence>
<dbReference type="Pfam" id="PF09764">
    <property type="entry name" value="Nt_Gln_amidase"/>
    <property type="match status" value="1"/>
</dbReference>
<protein>
    <recommendedName>
        <fullName evidence="4 8">Protein N-terminal glutamine amidohydrolase</fullName>
        <ecNumber evidence="3 8">3.5.1.122</ecNumber>
    </recommendedName>
    <alternativeName>
        <fullName evidence="6 8">Protein NH2-terminal glutamine deamidase</fullName>
    </alternativeName>
</protein>
<dbReference type="EC" id="3.5.1.122" evidence="3 8"/>
<evidence type="ECO:0000313" key="11">
    <source>
        <dbReference type="Proteomes" id="UP000054217"/>
    </source>
</evidence>
<dbReference type="GO" id="GO:0008418">
    <property type="term" value="F:protein-N-terminal asparagine amidohydrolase activity"/>
    <property type="evidence" value="ECO:0007669"/>
    <property type="project" value="UniProtKB-UniRule"/>
</dbReference>
<evidence type="ECO:0000256" key="7">
    <source>
        <dbReference type="ARBA" id="ARBA00048768"/>
    </source>
</evidence>
<dbReference type="PANTHER" id="PTHR13035:SF0">
    <property type="entry name" value="PROTEIN N-TERMINAL GLUTAMINE AMIDOHYDROLASE"/>
    <property type="match status" value="1"/>
</dbReference>
<evidence type="ECO:0000256" key="6">
    <source>
        <dbReference type="ARBA" id="ARBA00029677"/>
    </source>
</evidence>